<comment type="subcellular location">
    <subcellularLocation>
        <location evidence="1">Cell membrane</location>
        <topology evidence="1">Multi-pass membrane protein</topology>
    </subcellularLocation>
</comment>
<feature type="transmembrane region" description="Helical" evidence="6">
    <location>
        <begin position="246"/>
        <end position="268"/>
    </location>
</feature>
<dbReference type="InterPro" id="IPR011701">
    <property type="entry name" value="MFS"/>
</dbReference>
<evidence type="ECO:0000256" key="2">
    <source>
        <dbReference type="ARBA" id="ARBA00022692"/>
    </source>
</evidence>
<evidence type="ECO:0000259" key="7">
    <source>
        <dbReference type="PROSITE" id="PS50850"/>
    </source>
</evidence>
<feature type="region of interest" description="Disordered" evidence="5">
    <location>
        <begin position="198"/>
        <end position="230"/>
    </location>
</feature>
<dbReference type="Pfam" id="PF07690">
    <property type="entry name" value="MFS_1"/>
    <property type="match status" value="1"/>
</dbReference>
<name>A0ABN2SJ91_9MICO</name>
<feature type="transmembrane region" description="Helical" evidence="6">
    <location>
        <begin position="280"/>
        <end position="304"/>
    </location>
</feature>
<dbReference type="InterPro" id="IPR036259">
    <property type="entry name" value="MFS_trans_sf"/>
</dbReference>
<keyword evidence="4 6" id="KW-0472">Membrane</keyword>
<comment type="caution">
    <text evidence="8">The sequence shown here is derived from an EMBL/GenBank/DDBJ whole genome shotgun (WGS) entry which is preliminary data.</text>
</comment>
<organism evidence="8 9">
    <name type="scientific">Microbacterium pumilum</name>
    <dbReference type="NCBI Taxonomy" id="344165"/>
    <lineage>
        <taxon>Bacteria</taxon>
        <taxon>Bacillati</taxon>
        <taxon>Actinomycetota</taxon>
        <taxon>Actinomycetes</taxon>
        <taxon>Micrococcales</taxon>
        <taxon>Microbacteriaceae</taxon>
        <taxon>Microbacterium</taxon>
    </lineage>
</organism>
<accession>A0ABN2SJ91</accession>
<dbReference type="SUPFAM" id="SSF103473">
    <property type="entry name" value="MFS general substrate transporter"/>
    <property type="match status" value="1"/>
</dbReference>
<dbReference type="PANTHER" id="PTHR23523:SF2">
    <property type="entry name" value="2-NITROIMIDAZOLE TRANSPORTER"/>
    <property type="match status" value="1"/>
</dbReference>
<evidence type="ECO:0000256" key="4">
    <source>
        <dbReference type="ARBA" id="ARBA00023136"/>
    </source>
</evidence>
<keyword evidence="9" id="KW-1185">Reference proteome</keyword>
<feature type="transmembrane region" description="Helical" evidence="6">
    <location>
        <begin position="50"/>
        <end position="75"/>
    </location>
</feature>
<evidence type="ECO:0000313" key="9">
    <source>
        <dbReference type="Proteomes" id="UP001500326"/>
    </source>
</evidence>
<feature type="transmembrane region" description="Helical" evidence="6">
    <location>
        <begin position="399"/>
        <end position="424"/>
    </location>
</feature>
<dbReference type="RefSeq" id="WP_344062031.1">
    <property type="nucleotide sequence ID" value="NZ_BAAAOH010000001.1"/>
</dbReference>
<feature type="transmembrane region" description="Helical" evidence="6">
    <location>
        <begin position="311"/>
        <end position="331"/>
    </location>
</feature>
<evidence type="ECO:0000313" key="8">
    <source>
        <dbReference type="EMBL" id="GAA1987713.1"/>
    </source>
</evidence>
<feature type="transmembrane region" description="Helical" evidence="6">
    <location>
        <begin position="82"/>
        <end position="100"/>
    </location>
</feature>
<feature type="domain" description="Major facilitator superfamily (MFS) profile" evidence="7">
    <location>
        <begin position="13"/>
        <end position="428"/>
    </location>
</feature>
<evidence type="ECO:0000256" key="3">
    <source>
        <dbReference type="ARBA" id="ARBA00022989"/>
    </source>
</evidence>
<dbReference type="PANTHER" id="PTHR23523">
    <property type="match status" value="1"/>
</dbReference>
<evidence type="ECO:0000256" key="1">
    <source>
        <dbReference type="ARBA" id="ARBA00004651"/>
    </source>
</evidence>
<evidence type="ECO:0000256" key="6">
    <source>
        <dbReference type="SAM" id="Phobius"/>
    </source>
</evidence>
<dbReference type="Proteomes" id="UP001500326">
    <property type="component" value="Unassembled WGS sequence"/>
</dbReference>
<dbReference type="EMBL" id="BAAAOH010000001">
    <property type="protein sequence ID" value="GAA1987713.1"/>
    <property type="molecule type" value="Genomic_DNA"/>
</dbReference>
<sequence length="429" mass="44336">MTSDSAARAGRGMPWLVVSGVLLAAVSLRGPIVAPTPVLSQIESDLGIGPATAGLLTTAPVLMFAVLTPVAALVIRRAGAELALLLSLSGVLAGTFVRALPGFGWMLAGMIVIGASITIGNVVIPVIIRRDVPSARVALVTAAYAATLNVGSLLTSLLTAPIAAVIGWQLALLVWSGITVAGVVLWGIHLRRSRVAGTDGDERYSGDPPPPRTTDAHRRPDLDASQLTGPLPVIGRHERSLLRRPVAWLLTAAFAMQCTIYYALTTWLPTLTADELGLDAAAAGALSSLYQGAGIAGAFLIPLLIRYTPRLVPALTICASWIIVTVGILLWPELMWVWLIAGAVGHAGGFVVIFTTLVGVARSDAEAAGMSALVQGGGYAVAALGAPFMGWLHEVTGGWNAALAVMVALALVYCVALLAAVAAAQRARR</sequence>
<dbReference type="InterPro" id="IPR052524">
    <property type="entry name" value="MFS_Cyanate_Porter"/>
</dbReference>
<dbReference type="PROSITE" id="PS50850">
    <property type="entry name" value="MFS"/>
    <property type="match status" value="1"/>
</dbReference>
<feature type="transmembrane region" description="Helical" evidence="6">
    <location>
        <begin position="337"/>
        <end position="360"/>
    </location>
</feature>
<feature type="transmembrane region" description="Helical" evidence="6">
    <location>
        <begin position="166"/>
        <end position="188"/>
    </location>
</feature>
<keyword evidence="3 6" id="KW-1133">Transmembrane helix</keyword>
<feature type="transmembrane region" description="Helical" evidence="6">
    <location>
        <begin position="372"/>
        <end position="393"/>
    </location>
</feature>
<evidence type="ECO:0000256" key="5">
    <source>
        <dbReference type="SAM" id="MobiDB-lite"/>
    </source>
</evidence>
<gene>
    <name evidence="8" type="ORF">GCM10009777_22820</name>
</gene>
<feature type="transmembrane region" description="Helical" evidence="6">
    <location>
        <begin position="137"/>
        <end position="160"/>
    </location>
</feature>
<dbReference type="Gene3D" id="1.20.1250.20">
    <property type="entry name" value="MFS general substrate transporter like domains"/>
    <property type="match status" value="2"/>
</dbReference>
<dbReference type="InterPro" id="IPR020846">
    <property type="entry name" value="MFS_dom"/>
</dbReference>
<feature type="transmembrane region" description="Helical" evidence="6">
    <location>
        <begin position="106"/>
        <end position="128"/>
    </location>
</feature>
<keyword evidence="2 6" id="KW-0812">Transmembrane</keyword>
<protein>
    <submittedName>
        <fullName evidence="8">MFS transporter</fullName>
    </submittedName>
</protein>
<proteinExistence type="predicted"/>
<reference evidence="8 9" key="1">
    <citation type="journal article" date="2019" name="Int. J. Syst. Evol. Microbiol.">
        <title>The Global Catalogue of Microorganisms (GCM) 10K type strain sequencing project: providing services to taxonomists for standard genome sequencing and annotation.</title>
        <authorList>
            <consortium name="The Broad Institute Genomics Platform"/>
            <consortium name="The Broad Institute Genome Sequencing Center for Infectious Disease"/>
            <person name="Wu L."/>
            <person name="Ma J."/>
        </authorList>
    </citation>
    <scope>NUCLEOTIDE SEQUENCE [LARGE SCALE GENOMIC DNA]</scope>
    <source>
        <strain evidence="8 9">JCM 14902</strain>
    </source>
</reference>